<reference evidence="1" key="1">
    <citation type="submission" date="2023-04" db="EMBL/GenBank/DDBJ databases">
        <authorList>
            <consortium name="ELIXIR-Norway"/>
        </authorList>
    </citation>
    <scope>NUCLEOTIDE SEQUENCE [LARGE SCALE GENOMIC DNA]</scope>
</reference>
<accession>A0ABN9A315</accession>
<keyword evidence="2" id="KW-1185">Reference proteome</keyword>
<sequence length="140" mass="15545">MRRIQFDCVLKTHNVLEEPDLVIDYVTRVGLSHQQKGEQVRTDRSQGSYCNVSLRSPARDVLGSAEALSWGPLAGVGSHLLSSPVLGQWESPELGQPRDEKFDLGFFHSCFICPTYPTPSVKAGSLLFPQEESRLLMLSV</sequence>
<gene>
    <name evidence="1" type="ORF">MRATA1EN1_LOCUS29624</name>
</gene>
<evidence type="ECO:0000313" key="2">
    <source>
        <dbReference type="Proteomes" id="UP001176941"/>
    </source>
</evidence>
<dbReference type="EMBL" id="OX460343">
    <property type="protein sequence ID" value="CAI9180662.1"/>
    <property type="molecule type" value="Genomic_DNA"/>
</dbReference>
<organism evidence="1 2">
    <name type="scientific">Rangifer tarandus platyrhynchus</name>
    <name type="common">Svalbard reindeer</name>
    <dbReference type="NCBI Taxonomy" id="3082113"/>
    <lineage>
        <taxon>Eukaryota</taxon>
        <taxon>Metazoa</taxon>
        <taxon>Chordata</taxon>
        <taxon>Craniata</taxon>
        <taxon>Vertebrata</taxon>
        <taxon>Euteleostomi</taxon>
        <taxon>Mammalia</taxon>
        <taxon>Eutheria</taxon>
        <taxon>Laurasiatheria</taxon>
        <taxon>Artiodactyla</taxon>
        <taxon>Ruminantia</taxon>
        <taxon>Pecora</taxon>
        <taxon>Cervidae</taxon>
        <taxon>Odocoileinae</taxon>
        <taxon>Rangifer</taxon>
    </lineage>
</organism>
<proteinExistence type="predicted"/>
<name>A0ABN9A315_RANTA</name>
<protein>
    <submittedName>
        <fullName evidence="1">Uncharacterized protein</fullName>
    </submittedName>
</protein>
<evidence type="ECO:0000313" key="1">
    <source>
        <dbReference type="EMBL" id="CAI9180662.1"/>
    </source>
</evidence>
<dbReference type="Proteomes" id="UP001176941">
    <property type="component" value="Chromosome X"/>
</dbReference>